<sequence length="34" mass="4140">MREIMRNLTLFHRIESLILVSFTLIVFTSFELRI</sequence>
<reference evidence="2 3" key="1">
    <citation type="submission" date="2017-10" db="EMBL/GenBank/DDBJ databases">
        <title>Genome of an Actinobacterium that displays light-enhanced growth.</title>
        <authorList>
            <person name="Maresca J.A."/>
            <person name="Hempel P."/>
            <person name="Shevchenko O."/>
            <person name="Miller K.J."/>
            <person name="Hahn M.W."/>
        </authorList>
    </citation>
    <scope>NUCLEOTIDE SEQUENCE [LARGE SCALE GENOMIC DNA]</scope>
    <source>
        <strain evidence="2 3">MWH-Mo1</strain>
    </source>
</reference>
<feature type="transmembrane region" description="Helical" evidence="1">
    <location>
        <begin position="12"/>
        <end position="30"/>
    </location>
</feature>
<evidence type="ECO:0000313" key="3">
    <source>
        <dbReference type="Proteomes" id="UP000246894"/>
    </source>
</evidence>
<dbReference type="KEGG" id="aum:AURMO_01783"/>
<keyword evidence="3" id="KW-1185">Reference proteome</keyword>
<evidence type="ECO:0000256" key="1">
    <source>
        <dbReference type="SAM" id="Phobius"/>
    </source>
</evidence>
<gene>
    <name evidence="2" type="ORF">AURMO_01783</name>
</gene>
<dbReference type="EMBL" id="CP023994">
    <property type="protein sequence ID" value="AWR22364.1"/>
    <property type="molecule type" value="Genomic_DNA"/>
</dbReference>
<protein>
    <submittedName>
        <fullName evidence="2">Uncharacterized protein</fullName>
    </submittedName>
</protein>
<keyword evidence="1" id="KW-1133">Transmembrane helix</keyword>
<keyword evidence="1" id="KW-0472">Membrane</keyword>
<evidence type="ECO:0000313" key="2">
    <source>
        <dbReference type="EMBL" id="AWR22364.1"/>
    </source>
</evidence>
<dbReference type="AlphaFoldDB" id="A0A2Z3S2D3"/>
<proteinExistence type="predicted"/>
<dbReference type="Proteomes" id="UP000246894">
    <property type="component" value="Chromosome"/>
</dbReference>
<accession>A0A2Z3S2D3</accession>
<name>A0A2Z3S2D3_9MICO</name>
<organism evidence="2 3">
    <name type="scientific">Aurantimicrobium photophilum</name>
    <dbReference type="NCBI Taxonomy" id="1987356"/>
    <lineage>
        <taxon>Bacteria</taxon>
        <taxon>Bacillati</taxon>
        <taxon>Actinomycetota</taxon>
        <taxon>Actinomycetes</taxon>
        <taxon>Micrococcales</taxon>
        <taxon>Microbacteriaceae</taxon>
        <taxon>Aurantimicrobium</taxon>
    </lineage>
</organism>
<keyword evidence="1" id="KW-0812">Transmembrane</keyword>